<comment type="catalytic activity">
    <reaction evidence="4">
        <text>RX + glutathione = an S-substituted glutathione + a halide anion + H(+)</text>
        <dbReference type="Rhea" id="RHEA:16437"/>
        <dbReference type="ChEBI" id="CHEBI:15378"/>
        <dbReference type="ChEBI" id="CHEBI:16042"/>
        <dbReference type="ChEBI" id="CHEBI:17792"/>
        <dbReference type="ChEBI" id="CHEBI:57925"/>
        <dbReference type="ChEBI" id="CHEBI:90779"/>
        <dbReference type="EC" id="2.5.1.18"/>
    </reaction>
</comment>
<dbReference type="InterPro" id="IPR004045">
    <property type="entry name" value="Glutathione_S-Trfase_N"/>
</dbReference>
<dbReference type="SFLD" id="SFLDG00358">
    <property type="entry name" value="Main_(cytGST)"/>
    <property type="match status" value="1"/>
</dbReference>
<dbReference type="EC" id="2.5.1.18" evidence="2"/>
<dbReference type="HOGENOM" id="CLU_011226_5_1_1"/>
<dbReference type="InterPro" id="IPR040079">
    <property type="entry name" value="Glutathione_S-Trfase"/>
</dbReference>
<dbReference type="PANTHER" id="PTHR43900:SF3">
    <property type="entry name" value="GLUTATHIONE S-TRANSFERASE RHO"/>
    <property type="match status" value="1"/>
</dbReference>
<comment type="similarity">
    <text evidence="1">Belongs to the GST superfamily.</text>
</comment>
<dbReference type="InterPro" id="IPR010987">
    <property type="entry name" value="Glutathione-S-Trfase_C-like"/>
</dbReference>
<dbReference type="SFLD" id="SFLDS00019">
    <property type="entry name" value="Glutathione_Transferase_(cytos"/>
    <property type="match status" value="1"/>
</dbReference>
<accession>T0KD58</accession>
<protein>
    <recommendedName>
        <fullName evidence="2">glutathione transferase</fullName>
        <ecNumber evidence="2">2.5.1.18</ecNumber>
    </recommendedName>
</protein>
<dbReference type="Pfam" id="PF00043">
    <property type="entry name" value="GST_C"/>
    <property type="match status" value="1"/>
</dbReference>
<dbReference type="Proteomes" id="UP000015530">
    <property type="component" value="Unassembled WGS sequence"/>
</dbReference>
<dbReference type="Gene3D" id="3.40.30.10">
    <property type="entry name" value="Glutaredoxin"/>
    <property type="match status" value="1"/>
</dbReference>
<dbReference type="GO" id="GO:0043295">
    <property type="term" value="F:glutathione binding"/>
    <property type="evidence" value="ECO:0007669"/>
    <property type="project" value="TreeGrafter"/>
</dbReference>
<proteinExistence type="inferred from homology"/>
<gene>
    <name evidence="7" type="ORF">CGLO_06906</name>
</gene>
<dbReference type="AlphaFoldDB" id="T0KD58"/>
<keyword evidence="3" id="KW-0808">Transferase</keyword>
<evidence type="ECO:0000313" key="8">
    <source>
        <dbReference type="Proteomes" id="UP000015530"/>
    </source>
</evidence>
<dbReference type="Gene3D" id="1.20.1050.10">
    <property type="match status" value="1"/>
</dbReference>
<dbReference type="PROSITE" id="PS50405">
    <property type="entry name" value="GST_CTER"/>
    <property type="match status" value="1"/>
</dbReference>
<dbReference type="OMA" id="WASVEQN"/>
<evidence type="ECO:0000259" key="5">
    <source>
        <dbReference type="PROSITE" id="PS50404"/>
    </source>
</evidence>
<dbReference type="OrthoDB" id="2309723at2759"/>
<dbReference type="STRING" id="1237896.T0KD58"/>
<reference evidence="8" key="1">
    <citation type="journal article" date="2013" name="Mol. Plant Microbe Interact.">
        <title>Global aspects of pacC regulation of pathogenicity genes in Colletotrichum gloeosporioides as revealed by transcriptome analysis.</title>
        <authorList>
            <person name="Alkan N."/>
            <person name="Meng X."/>
            <person name="Friedlander G."/>
            <person name="Reuveni E."/>
            <person name="Sukno S."/>
            <person name="Sherman A."/>
            <person name="Thon M."/>
            <person name="Fluhr R."/>
            <person name="Prusky D."/>
        </authorList>
    </citation>
    <scope>NUCLEOTIDE SEQUENCE [LARGE SCALE GENOMIC DNA]</scope>
    <source>
        <strain evidence="8">Cg-14</strain>
    </source>
</reference>
<evidence type="ECO:0000256" key="1">
    <source>
        <dbReference type="ARBA" id="ARBA00007409"/>
    </source>
</evidence>
<feature type="domain" description="GST C-terminal" evidence="6">
    <location>
        <begin position="102"/>
        <end position="231"/>
    </location>
</feature>
<dbReference type="SUPFAM" id="SSF52833">
    <property type="entry name" value="Thioredoxin-like"/>
    <property type="match status" value="1"/>
</dbReference>
<evidence type="ECO:0000313" key="7">
    <source>
        <dbReference type="EMBL" id="EQB53377.1"/>
    </source>
</evidence>
<dbReference type="GO" id="GO:0004364">
    <property type="term" value="F:glutathione transferase activity"/>
    <property type="evidence" value="ECO:0007669"/>
    <property type="project" value="UniProtKB-EC"/>
</dbReference>
<dbReference type="PROSITE" id="PS50404">
    <property type="entry name" value="GST_NTER"/>
    <property type="match status" value="1"/>
</dbReference>
<dbReference type="SUPFAM" id="SSF47616">
    <property type="entry name" value="GST C-terminal domain-like"/>
    <property type="match status" value="1"/>
</dbReference>
<dbReference type="InterPro" id="IPR036282">
    <property type="entry name" value="Glutathione-S-Trfase_C_sf"/>
</dbReference>
<dbReference type="GO" id="GO:0006749">
    <property type="term" value="P:glutathione metabolic process"/>
    <property type="evidence" value="ECO:0007669"/>
    <property type="project" value="TreeGrafter"/>
</dbReference>
<evidence type="ECO:0000256" key="2">
    <source>
        <dbReference type="ARBA" id="ARBA00012452"/>
    </source>
</evidence>
<dbReference type="InterPro" id="IPR004046">
    <property type="entry name" value="GST_C"/>
</dbReference>
<sequence length="231" mass="26018">MASIIKLYGDFFSPFTIICLFTLHEKGLSFEHVDVKLFSHETKRDLMNAKHPFGKVPILEDIDADGNITKVCGSCTHSRAISRWLAVKHASEGTALLPNFEDYKAIAQFEEAACFESSYLAASSVTYLKQKVVHPKIGVPVDPGAMEESLHQVKANLQVFDRILSARQYLTGNNFSLIDVWSAIFIYSLLETDPEFLQDLPSLASWWKSVSSRPAWQRTTAQIASRWEAMK</sequence>
<evidence type="ECO:0000256" key="4">
    <source>
        <dbReference type="ARBA" id="ARBA00047960"/>
    </source>
</evidence>
<dbReference type="PANTHER" id="PTHR43900">
    <property type="entry name" value="GLUTATHIONE S-TRANSFERASE RHO"/>
    <property type="match status" value="1"/>
</dbReference>
<feature type="domain" description="GST N-terminal" evidence="5">
    <location>
        <begin position="3"/>
        <end position="93"/>
    </location>
</feature>
<dbReference type="Pfam" id="PF13417">
    <property type="entry name" value="GST_N_3"/>
    <property type="match status" value="1"/>
</dbReference>
<dbReference type="EMBL" id="AMYD01001381">
    <property type="protein sequence ID" value="EQB53377.1"/>
    <property type="molecule type" value="Genomic_DNA"/>
</dbReference>
<comment type="caution">
    <text evidence="7">The sequence shown here is derived from an EMBL/GenBank/DDBJ whole genome shotgun (WGS) entry which is preliminary data.</text>
</comment>
<evidence type="ECO:0000256" key="3">
    <source>
        <dbReference type="ARBA" id="ARBA00022679"/>
    </source>
</evidence>
<name>T0KD58_COLGC</name>
<evidence type="ECO:0000259" key="6">
    <source>
        <dbReference type="PROSITE" id="PS50405"/>
    </source>
</evidence>
<dbReference type="GO" id="GO:0005737">
    <property type="term" value="C:cytoplasm"/>
    <property type="evidence" value="ECO:0007669"/>
    <property type="project" value="TreeGrafter"/>
</dbReference>
<dbReference type="InterPro" id="IPR036249">
    <property type="entry name" value="Thioredoxin-like_sf"/>
</dbReference>
<organism evidence="7 8">
    <name type="scientific">Colletotrichum gloeosporioides (strain Cg-14)</name>
    <name type="common">Anthracnose fungus</name>
    <name type="synonym">Glomerella cingulata</name>
    <dbReference type="NCBI Taxonomy" id="1237896"/>
    <lineage>
        <taxon>Eukaryota</taxon>
        <taxon>Fungi</taxon>
        <taxon>Dikarya</taxon>
        <taxon>Ascomycota</taxon>
        <taxon>Pezizomycotina</taxon>
        <taxon>Sordariomycetes</taxon>
        <taxon>Hypocreomycetidae</taxon>
        <taxon>Glomerellales</taxon>
        <taxon>Glomerellaceae</taxon>
        <taxon>Colletotrichum</taxon>
        <taxon>Colletotrichum gloeosporioides species complex</taxon>
    </lineage>
</organism>